<dbReference type="SUPFAM" id="SSF48350">
    <property type="entry name" value="GTPase activation domain, GAP"/>
    <property type="match status" value="1"/>
</dbReference>
<feature type="compositionally biased region" description="Pro residues" evidence="3">
    <location>
        <begin position="777"/>
        <end position="794"/>
    </location>
</feature>
<proteinExistence type="predicted"/>
<dbReference type="Pfam" id="PF22286">
    <property type="entry name" value="RHG20_PH"/>
    <property type="match status" value="1"/>
</dbReference>
<dbReference type="GO" id="GO:0005096">
    <property type="term" value="F:GTPase activator activity"/>
    <property type="evidence" value="ECO:0007669"/>
    <property type="project" value="UniProtKB-KW"/>
</dbReference>
<feature type="region of interest" description="Disordered" evidence="3">
    <location>
        <begin position="151"/>
        <end position="183"/>
    </location>
</feature>
<dbReference type="STRING" id="121845.A0A3Q0IZ61"/>
<dbReference type="GO" id="GO:0035023">
    <property type="term" value="P:regulation of Rho protein signal transduction"/>
    <property type="evidence" value="ECO:0007669"/>
    <property type="project" value="InterPro"/>
</dbReference>
<name>A0A3Q0IZ61_DIACI</name>
<dbReference type="PROSITE" id="PS50238">
    <property type="entry name" value="RHOGAP"/>
    <property type="match status" value="1"/>
</dbReference>
<dbReference type="GeneID" id="103512169"/>
<feature type="compositionally biased region" description="Polar residues" evidence="3">
    <location>
        <begin position="883"/>
        <end position="896"/>
    </location>
</feature>
<dbReference type="RefSeq" id="XP_026681531.1">
    <property type="nucleotide sequence ID" value="XM_026825730.1"/>
</dbReference>
<feature type="region of interest" description="Disordered" evidence="3">
    <location>
        <begin position="755"/>
        <end position="821"/>
    </location>
</feature>
<feature type="compositionally biased region" description="Polar residues" evidence="3">
    <location>
        <begin position="668"/>
        <end position="684"/>
    </location>
</feature>
<feature type="region of interest" description="Disordered" evidence="3">
    <location>
        <begin position="859"/>
        <end position="900"/>
    </location>
</feature>
<feature type="region of interest" description="Disordered" evidence="3">
    <location>
        <begin position="632"/>
        <end position="724"/>
    </location>
</feature>
<dbReference type="Pfam" id="PF00620">
    <property type="entry name" value="RhoGAP"/>
    <property type="match status" value="1"/>
</dbReference>
<feature type="domain" description="Rho-GAP" evidence="4">
    <location>
        <begin position="443"/>
        <end position="625"/>
    </location>
</feature>
<evidence type="ECO:0000259" key="4">
    <source>
        <dbReference type="PROSITE" id="PS50238"/>
    </source>
</evidence>
<dbReference type="InterPro" id="IPR000198">
    <property type="entry name" value="RhoGAP_dom"/>
</dbReference>
<keyword evidence="5" id="KW-1185">Reference proteome</keyword>
<feature type="compositionally biased region" description="Polar residues" evidence="3">
    <location>
        <begin position="795"/>
        <end position="805"/>
    </location>
</feature>
<dbReference type="AlphaFoldDB" id="A0A3Q0IZ61"/>
<keyword evidence="2" id="KW-0597">Phosphoprotein</keyword>
<reference evidence="6" key="1">
    <citation type="submission" date="2025-08" db="UniProtKB">
        <authorList>
            <consortium name="RefSeq"/>
        </authorList>
    </citation>
    <scope>IDENTIFICATION</scope>
</reference>
<evidence type="ECO:0000256" key="2">
    <source>
        <dbReference type="ARBA" id="ARBA00022553"/>
    </source>
</evidence>
<dbReference type="PANTHER" id="PTHR23179:SF3">
    <property type="entry name" value="RHO GTPASE-ACTIVATING PROTEIN 20"/>
    <property type="match status" value="1"/>
</dbReference>
<keyword evidence="1" id="KW-0343">GTPase activation</keyword>
<dbReference type="Gene3D" id="2.30.29.30">
    <property type="entry name" value="Pleckstrin-homology domain (PH domain)/Phosphotyrosine-binding domain (PTB)"/>
    <property type="match status" value="1"/>
</dbReference>
<feature type="compositionally biased region" description="Basic and acidic residues" evidence="3">
    <location>
        <begin position="634"/>
        <end position="652"/>
    </location>
</feature>
<dbReference type="CDD" id="cd04402">
    <property type="entry name" value="RhoGAP_ARHGAP20"/>
    <property type="match status" value="1"/>
</dbReference>
<sequence>MKNIFLIKNSHELRLDSSKSFVTSSHCLAMWLYVDGHLTQFVTLPRISTRRRHSIDDSKPTLKFPHGRTPQKVQRLAQYELYFQSLLNESRQHHDYDTEELVAAKNRANQAVRRGQEESDLERIQDLFPNDCLYLYDKDVVTMKMKGLMRKRSGTASRLQRALSAKSLRHENSPPRTPAPGTDTRTFLMEAPVQFCTGVQSQDRHLFLFNDLLLVAKARSGGNFKLKEKVRVSEIWMSKSCIDEVTELSKSPDTSFALGWPTTNVVAVFSTQASRDLWWTKLNEVLVTERLKEPASTNIQVIYFDHNTNIEYCKTFMVGPEETAKGCIKAALAQLGLDGGQFQLWVKTARDEAPYPLIGHERPFAIKLSCLRDGLAAEEGFDLDHCNNIHDPLARCHFILRNSASNKSLEENKKSTKKSGRISLGQVFRRSLTKENPGCLFGLPLSRIMEGDIIPKPVAAMLQQIFNKGPFTQGIFRKSANARLVRELKEKLDLGEDVSFEHVPVLVSAALFKEFLRSLPDPLLTSALYPQYRAALNSPNTHHKLLRLKGVLQQLPKANYILLSHFLCVLHHISRRSAHNLMSSSNLGVCVGPSLIWGSNPSIAEDLRLMPALVDCLITNCEVLLGPHVSHLLGDPRDSGTEESDSLRRDDSSIDSLECSPPPRKDGISTSRDSGLTMSDSQLYTPDEEESGSTSSSGYDHSTHPHPLHTPRPHYEVTPSLSMPSTGEYVRVYGGWEERLNPNFSRQAWFRQRSRRINTKPDHQVQRCASEESLLDNPPPTPPRRNKPQPPTPLTPKSSFVLSKYSTPPTSQHPTSPPYDLYVNTPVPSYSTTDLYQPVFNTTHPPLRKVTAVHCEITPDRTKDCGSPDDSSTLSDDDCTPHVSRSNSRGNEVSTSKLRHLPPVHVETCYVRGRLKRKEERAAHRSRSLPPPPPYRPPPPASTLRYNIARAYMDEESYV</sequence>
<dbReference type="InterPro" id="IPR047886">
    <property type="entry name" value="ARHGAP20-like_RhoGAP"/>
</dbReference>
<protein>
    <submittedName>
        <fullName evidence="6">Rho GTPase-activating protein 20 isoform X2</fullName>
    </submittedName>
</protein>
<dbReference type="SMART" id="SM00324">
    <property type="entry name" value="RhoGAP"/>
    <property type="match status" value="1"/>
</dbReference>
<evidence type="ECO:0000256" key="1">
    <source>
        <dbReference type="ARBA" id="ARBA00022468"/>
    </source>
</evidence>
<dbReference type="PaxDb" id="121845-A0A3Q0IZ61"/>
<dbReference type="InterPro" id="IPR011993">
    <property type="entry name" value="PH-like_dom_sf"/>
</dbReference>
<feature type="region of interest" description="Disordered" evidence="3">
    <location>
        <begin position="912"/>
        <end position="943"/>
    </location>
</feature>
<dbReference type="InterPro" id="IPR047887">
    <property type="entry name" value="ARHGAP20_PH"/>
</dbReference>
<evidence type="ECO:0000256" key="3">
    <source>
        <dbReference type="SAM" id="MobiDB-lite"/>
    </source>
</evidence>
<evidence type="ECO:0000313" key="5">
    <source>
        <dbReference type="Proteomes" id="UP000079169"/>
    </source>
</evidence>
<dbReference type="PANTHER" id="PTHR23179">
    <property type="entry name" value="T-CELL ACTIVATION RHO GTPASE ACTIVATING PROTEIN-RELATED"/>
    <property type="match status" value="1"/>
</dbReference>
<dbReference type="InterPro" id="IPR008936">
    <property type="entry name" value="Rho_GTPase_activation_prot"/>
</dbReference>
<gene>
    <name evidence="6" type="primary">LOC103512169</name>
</gene>
<dbReference type="SUPFAM" id="SSF50729">
    <property type="entry name" value="PH domain-like"/>
    <property type="match status" value="1"/>
</dbReference>
<accession>A0A3Q0IZ61</accession>
<feature type="compositionally biased region" description="Pro residues" evidence="3">
    <location>
        <begin position="929"/>
        <end position="941"/>
    </location>
</feature>
<organism evidence="5 6">
    <name type="scientific">Diaphorina citri</name>
    <name type="common">Asian citrus psyllid</name>
    <dbReference type="NCBI Taxonomy" id="121845"/>
    <lineage>
        <taxon>Eukaryota</taxon>
        <taxon>Metazoa</taxon>
        <taxon>Ecdysozoa</taxon>
        <taxon>Arthropoda</taxon>
        <taxon>Hexapoda</taxon>
        <taxon>Insecta</taxon>
        <taxon>Pterygota</taxon>
        <taxon>Neoptera</taxon>
        <taxon>Paraneoptera</taxon>
        <taxon>Hemiptera</taxon>
        <taxon>Sternorrhyncha</taxon>
        <taxon>Psylloidea</taxon>
        <taxon>Psyllidae</taxon>
        <taxon>Diaphorininae</taxon>
        <taxon>Diaphorina</taxon>
    </lineage>
</organism>
<dbReference type="GO" id="GO:0007165">
    <property type="term" value="P:signal transduction"/>
    <property type="evidence" value="ECO:0007669"/>
    <property type="project" value="InterPro"/>
</dbReference>
<evidence type="ECO:0000313" key="6">
    <source>
        <dbReference type="RefSeq" id="XP_026681531.1"/>
    </source>
</evidence>
<dbReference type="Proteomes" id="UP000079169">
    <property type="component" value="Unplaced"/>
</dbReference>
<dbReference type="Gene3D" id="1.10.555.10">
    <property type="entry name" value="Rho GTPase activation protein"/>
    <property type="match status" value="1"/>
</dbReference>
<dbReference type="CDD" id="cd13319">
    <property type="entry name" value="PH_RARhoGAP"/>
    <property type="match status" value="1"/>
</dbReference>